<dbReference type="AlphaFoldDB" id="A0A6N7LBK2"/>
<dbReference type="Proteomes" id="UP000439983">
    <property type="component" value="Unassembled WGS sequence"/>
</dbReference>
<evidence type="ECO:0000313" key="2">
    <source>
        <dbReference type="EMBL" id="MQX14608.1"/>
    </source>
</evidence>
<feature type="region of interest" description="Disordered" evidence="1">
    <location>
        <begin position="183"/>
        <end position="204"/>
    </location>
</feature>
<accession>A0A6N7LBK2</accession>
<gene>
    <name evidence="2" type="ORF">GHK62_07460</name>
</gene>
<reference evidence="2 3" key="1">
    <citation type="journal article" date="2013" name="Genome Biol.">
        <title>Comparative genomics of the core and accessory genomes of 48 Sinorhizobium strains comprising five genospecies.</title>
        <authorList>
            <person name="Sugawara M."/>
            <person name="Epstein B."/>
            <person name="Badgley B.D."/>
            <person name="Unno T."/>
            <person name="Xu L."/>
            <person name="Reese J."/>
            <person name="Gyaneshwar P."/>
            <person name="Denny R."/>
            <person name="Mudge J."/>
            <person name="Bharti A.K."/>
            <person name="Farmer A.D."/>
            <person name="May G.D."/>
            <person name="Woodward J.E."/>
            <person name="Medigue C."/>
            <person name="Vallenet D."/>
            <person name="Lajus A."/>
            <person name="Rouy Z."/>
            <person name="Martinez-Vaz B."/>
            <person name="Tiffin P."/>
            <person name="Young N.D."/>
            <person name="Sadowsky M.J."/>
        </authorList>
    </citation>
    <scope>NUCLEOTIDE SEQUENCE [LARGE SCALE GENOMIC DNA]</scope>
    <source>
        <strain evidence="2 3">USDA4894</strain>
    </source>
</reference>
<dbReference type="OrthoDB" id="8071960at2"/>
<dbReference type="InterPro" id="IPR009337">
    <property type="entry name" value="DUF995"/>
</dbReference>
<name>A0A6N7LBK2_SINTE</name>
<sequence length="204" mass="23068">MTQKVALDRKQGWIARQAMLVRRLALGIMTVAILLCQSPASAEDVVPENARLMTAAEVYMIFRGKTWKWEKGAGRMQDQGRVFKAWAQSETGMTWAEGRWTLNDHGQLCLKAVWHSQEAAARDTTCFSHRILDNTIYQKREPAGDWYVFKHAKPLADDEFKRLVDQDLVGAKLPLVQRLVTTQPKSETDAVPPQTEANELGGMQ</sequence>
<evidence type="ECO:0000313" key="3">
    <source>
        <dbReference type="Proteomes" id="UP000439983"/>
    </source>
</evidence>
<organism evidence="2 3">
    <name type="scientific">Sinorhizobium terangae</name>
    <dbReference type="NCBI Taxonomy" id="110322"/>
    <lineage>
        <taxon>Bacteria</taxon>
        <taxon>Pseudomonadati</taxon>
        <taxon>Pseudomonadota</taxon>
        <taxon>Alphaproteobacteria</taxon>
        <taxon>Hyphomicrobiales</taxon>
        <taxon>Rhizobiaceae</taxon>
        <taxon>Sinorhizobium/Ensifer group</taxon>
        <taxon>Sinorhizobium</taxon>
    </lineage>
</organism>
<proteinExistence type="predicted"/>
<keyword evidence="3" id="KW-1185">Reference proteome</keyword>
<dbReference type="RefSeq" id="WP_153437714.1">
    <property type="nucleotide sequence ID" value="NZ_CP121660.1"/>
</dbReference>
<protein>
    <submittedName>
        <fullName evidence="2">DUF995 domain-containing protein</fullName>
    </submittedName>
</protein>
<evidence type="ECO:0000256" key="1">
    <source>
        <dbReference type="SAM" id="MobiDB-lite"/>
    </source>
</evidence>
<dbReference type="Pfam" id="PF06191">
    <property type="entry name" value="DUF995"/>
    <property type="match status" value="1"/>
</dbReference>
<dbReference type="EMBL" id="WITC01000032">
    <property type="protein sequence ID" value="MQX14608.1"/>
    <property type="molecule type" value="Genomic_DNA"/>
</dbReference>
<comment type="caution">
    <text evidence="2">The sequence shown here is derived from an EMBL/GenBank/DDBJ whole genome shotgun (WGS) entry which is preliminary data.</text>
</comment>